<dbReference type="EMBL" id="JBDFQZ010000005">
    <property type="protein sequence ID" value="KAK9724896.1"/>
    <property type="molecule type" value="Genomic_DNA"/>
</dbReference>
<evidence type="ECO:0000313" key="2">
    <source>
        <dbReference type="EMBL" id="KAK9724896.1"/>
    </source>
</evidence>
<protein>
    <submittedName>
        <fullName evidence="2">Uncharacterized protein</fullName>
    </submittedName>
</protein>
<feature type="compositionally biased region" description="Polar residues" evidence="1">
    <location>
        <begin position="166"/>
        <end position="180"/>
    </location>
</feature>
<gene>
    <name evidence="2" type="ORF">RND81_05G106600</name>
</gene>
<dbReference type="SUPFAM" id="SSF50249">
    <property type="entry name" value="Nucleic acid-binding proteins"/>
    <property type="match status" value="1"/>
</dbReference>
<dbReference type="Proteomes" id="UP001443914">
    <property type="component" value="Unassembled WGS sequence"/>
</dbReference>
<feature type="compositionally biased region" description="Basic and acidic residues" evidence="1">
    <location>
        <begin position="111"/>
        <end position="133"/>
    </location>
</feature>
<dbReference type="Gene3D" id="2.40.50.140">
    <property type="entry name" value="Nucleic acid-binding proteins"/>
    <property type="match status" value="1"/>
</dbReference>
<keyword evidence="3" id="KW-1185">Reference proteome</keyword>
<evidence type="ECO:0000256" key="1">
    <source>
        <dbReference type="SAM" id="MobiDB-lite"/>
    </source>
</evidence>
<dbReference type="AlphaFoldDB" id="A0AAW1KZT7"/>
<feature type="compositionally biased region" description="Basic residues" evidence="1">
    <location>
        <begin position="149"/>
        <end position="162"/>
    </location>
</feature>
<name>A0AAW1KZT7_SAPOF</name>
<sequence length="213" mass="24335">MSCTTCKKGLQDNMKCNQCKKKHRLPDAKVSDNDNTTSAILVFLEKEAEKIIGKPINKLLDLYEKEDGKGRIFDKQQCVGKEHTYRVRVEESKYGNERELKVQKPMTTTSEKVKETNKNNSQEPKERVGEKQPTRSTTASSDYGDHAAKERKKKEKGKHPGFNHKANPTTKQTQLQNRPKAQTEPFCHKPRSQKPFLGNPNANSELTLLLRII</sequence>
<accession>A0AAW1KZT7</accession>
<organism evidence="2 3">
    <name type="scientific">Saponaria officinalis</name>
    <name type="common">Common soapwort</name>
    <name type="synonym">Lychnis saponaria</name>
    <dbReference type="NCBI Taxonomy" id="3572"/>
    <lineage>
        <taxon>Eukaryota</taxon>
        <taxon>Viridiplantae</taxon>
        <taxon>Streptophyta</taxon>
        <taxon>Embryophyta</taxon>
        <taxon>Tracheophyta</taxon>
        <taxon>Spermatophyta</taxon>
        <taxon>Magnoliopsida</taxon>
        <taxon>eudicotyledons</taxon>
        <taxon>Gunneridae</taxon>
        <taxon>Pentapetalae</taxon>
        <taxon>Caryophyllales</taxon>
        <taxon>Caryophyllaceae</taxon>
        <taxon>Caryophylleae</taxon>
        <taxon>Saponaria</taxon>
    </lineage>
</organism>
<comment type="caution">
    <text evidence="2">The sequence shown here is derived from an EMBL/GenBank/DDBJ whole genome shotgun (WGS) entry which is preliminary data.</text>
</comment>
<dbReference type="InterPro" id="IPR012340">
    <property type="entry name" value="NA-bd_OB-fold"/>
</dbReference>
<reference evidence="2" key="1">
    <citation type="submission" date="2024-03" db="EMBL/GenBank/DDBJ databases">
        <title>WGS assembly of Saponaria officinalis var. Norfolk2.</title>
        <authorList>
            <person name="Jenkins J."/>
            <person name="Shu S."/>
            <person name="Grimwood J."/>
            <person name="Barry K."/>
            <person name="Goodstein D."/>
            <person name="Schmutz J."/>
            <person name="Leebens-Mack J."/>
            <person name="Osbourn A."/>
        </authorList>
    </citation>
    <scope>NUCLEOTIDE SEQUENCE [LARGE SCALE GENOMIC DNA]</scope>
    <source>
        <strain evidence="2">JIC</strain>
    </source>
</reference>
<feature type="region of interest" description="Disordered" evidence="1">
    <location>
        <begin position="95"/>
        <end position="201"/>
    </location>
</feature>
<proteinExistence type="predicted"/>
<evidence type="ECO:0000313" key="3">
    <source>
        <dbReference type="Proteomes" id="UP001443914"/>
    </source>
</evidence>